<feature type="compositionally biased region" description="Polar residues" evidence="1">
    <location>
        <begin position="78"/>
        <end position="90"/>
    </location>
</feature>
<proteinExistence type="predicted"/>
<reference evidence="2" key="1">
    <citation type="submission" date="2013-07" db="EMBL/GenBank/DDBJ databases">
        <title>The Genome Sequence of Cryptococcus bestiolae CBS10118.</title>
        <authorList>
            <consortium name="The Broad Institute Genome Sequencing Platform"/>
            <person name="Cuomo C."/>
            <person name="Litvintseva A."/>
            <person name="Chen Y."/>
            <person name="Heitman J."/>
            <person name="Sun S."/>
            <person name="Springer D."/>
            <person name="Dromer F."/>
            <person name="Young S.K."/>
            <person name="Zeng Q."/>
            <person name="Gargeya S."/>
            <person name="Fitzgerald M."/>
            <person name="Abouelleil A."/>
            <person name="Alvarado L."/>
            <person name="Berlin A.M."/>
            <person name="Chapman S.B."/>
            <person name="Dewar J."/>
            <person name="Goldberg J."/>
            <person name="Griggs A."/>
            <person name="Gujja S."/>
            <person name="Hansen M."/>
            <person name="Howarth C."/>
            <person name="Imamovic A."/>
            <person name="Larimer J."/>
            <person name="McCowan C."/>
            <person name="Murphy C."/>
            <person name="Pearson M."/>
            <person name="Priest M."/>
            <person name="Roberts A."/>
            <person name="Saif S."/>
            <person name="Shea T."/>
            <person name="Sykes S."/>
            <person name="Wortman J."/>
            <person name="Nusbaum C."/>
            <person name="Birren B."/>
        </authorList>
    </citation>
    <scope>NUCLEOTIDE SEQUENCE [LARGE SCALE GENOMIC DNA]</scope>
    <source>
        <strain evidence="2">CBS 10118</strain>
    </source>
</reference>
<organism evidence="2">
    <name type="scientific">Kwoniella bestiolae CBS 10118</name>
    <dbReference type="NCBI Taxonomy" id="1296100"/>
    <lineage>
        <taxon>Eukaryota</taxon>
        <taxon>Fungi</taxon>
        <taxon>Dikarya</taxon>
        <taxon>Basidiomycota</taxon>
        <taxon>Agaricomycotina</taxon>
        <taxon>Tremellomycetes</taxon>
        <taxon>Tremellales</taxon>
        <taxon>Cryptococcaceae</taxon>
        <taxon>Kwoniella</taxon>
    </lineage>
</organism>
<feature type="compositionally biased region" description="Polar residues" evidence="1">
    <location>
        <begin position="8"/>
        <end position="46"/>
    </location>
</feature>
<gene>
    <name evidence="2" type="ORF">I302_05322</name>
</gene>
<sequence length="116" mass="12616">MEIGGPSGTQHKGNGTPGSCKTSQPDDTSNCISSRILESSVTTSSGGMDPSSEQRKAISRFLGEDLDQTTQEDERGSSARTLRQTFSSAVSKFRDVFHSDKKKQKQKAESRSIDRD</sequence>
<name>A0A1B9G3C4_9TREE</name>
<dbReference type="EMBL" id="KI894021">
    <property type="protein sequence ID" value="OCF25502.1"/>
    <property type="molecule type" value="Genomic_DNA"/>
</dbReference>
<evidence type="ECO:0000256" key="1">
    <source>
        <dbReference type="SAM" id="MobiDB-lite"/>
    </source>
</evidence>
<feature type="compositionally biased region" description="Basic and acidic residues" evidence="1">
    <location>
        <begin position="106"/>
        <end position="116"/>
    </location>
</feature>
<protein>
    <submittedName>
        <fullName evidence="2">Uncharacterized protein</fullName>
    </submittedName>
</protein>
<evidence type="ECO:0000313" key="2">
    <source>
        <dbReference type="EMBL" id="OCF25502.1"/>
    </source>
</evidence>
<feature type="region of interest" description="Disordered" evidence="1">
    <location>
        <begin position="1"/>
        <end position="116"/>
    </location>
</feature>
<accession>A0A1B9G3C4</accession>
<dbReference type="AlphaFoldDB" id="A0A1B9G3C4"/>
<dbReference type="VEuPathDB" id="FungiDB:I302_05322"/>
<reference evidence="2" key="2">
    <citation type="submission" date="2014-01" db="EMBL/GenBank/DDBJ databases">
        <title>Evolution of pathogenesis and genome organization in the Tremellales.</title>
        <authorList>
            <person name="Cuomo C."/>
            <person name="Litvintseva A."/>
            <person name="Heitman J."/>
            <person name="Chen Y."/>
            <person name="Sun S."/>
            <person name="Springer D."/>
            <person name="Dromer F."/>
            <person name="Young S."/>
            <person name="Zeng Q."/>
            <person name="Chapman S."/>
            <person name="Gujja S."/>
            <person name="Saif S."/>
            <person name="Birren B."/>
        </authorList>
    </citation>
    <scope>NUCLEOTIDE SEQUENCE</scope>
    <source>
        <strain evidence="2">CBS 10118</strain>
    </source>
</reference>